<accession>A0A8B2NSS9</accession>
<comment type="caution">
    <text evidence="6">The sequence shown here is derived from an EMBL/GenBank/DDBJ whole genome shotgun (WGS) entry which is preliminary data.</text>
</comment>
<name>A0A8B2NSS9_9HYPH</name>
<dbReference type="GO" id="GO:0008168">
    <property type="term" value="F:methyltransferase activity"/>
    <property type="evidence" value="ECO:0007669"/>
    <property type="project" value="UniProtKB-KW"/>
</dbReference>
<proteinExistence type="predicted"/>
<dbReference type="GO" id="GO:0012505">
    <property type="term" value="C:endomembrane system"/>
    <property type="evidence" value="ECO:0007669"/>
    <property type="project" value="UniProtKB-SubCell"/>
</dbReference>
<dbReference type="Gene3D" id="1.20.120.1630">
    <property type="match status" value="1"/>
</dbReference>
<comment type="subcellular location">
    <subcellularLocation>
        <location evidence="1">Endomembrane system</location>
        <topology evidence="1">Multi-pass membrane protein</topology>
    </subcellularLocation>
</comment>
<dbReference type="Pfam" id="PF04191">
    <property type="entry name" value="PEMT"/>
    <property type="match status" value="1"/>
</dbReference>
<evidence type="ECO:0000313" key="6">
    <source>
        <dbReference type="EMBL" id="RAI03277.1"/>
    </source>
</evidence>
<keyword evidence="7" id="KW-1185">Reference proteome</keyword>
<gene>
    <name evidence="6" type="ORF">DLJ53_01790</name>
</gene>
<sequence>MTIEITTPDEETADVFAPPPLILLASLGIGLSADRVIGLTFEGWVLPRIILGGALVAGAIVLGLAGLTRFRRAGTAVEPWHPSTQLVTDGVFARTRNPMYVALVMLQLGIGFAFGGPVTLLLVIPLAMILHSGVVLAEERYLDRKFGAPYRAYRDRVRRYL</sequence>
<keyword evidence="6" id="KW-0808">Transferase</keyword>
<keyword evidence="4 5" id="KW-0472">Membrane</keyword>
<keyword evidence="2 5" id="KW-0812">Transmembrane</keyword>
<feature type="transmembrane region" description="Helical" evidence="5">
    <location>
        <begin position="49"/>
        <end position="70"/>
    </location>
</feature>
<evidence type="ECO:0000256" key="5">
    <source>
        <dbReference type="SAM" id="Phobius"/>
    </source>
</evidence>
<organism evidence="6 7">
    <name type="scientific">Acuticoccus sediminis</name>
    <dbReference type="NCBI Taxonomy" id="2184697"/>
    <lineage>
        <taxon>Bacteria</taxon>
        <taxon>Pseudomonadati</taxon>
        <taxon>Pseudomonadota</taxon>
        <taxon>Alphaproteobacteria</taxon>
        <taxon>Hyphomicrobiales</taxon>
        <taxon>Amorphaceae</taxon>
        <taxon>Acuticoccus</taxon>
    </lineage>
</organism>
<reference evidence="6 7" key="1">
    <citation type="submission" date="2018-05" db="EMBL/GenBank/DDBJ databases">
        <title>Acuticoccus sediminis sp. nov., isolated from deep-sea sediment of Indian Ocean.</title>
        <authorList>
            <person name="Liu X."/>
            <person name="Lai Q."/>
            <person name="Du Y."/>
            <person name="Sun F."/>
            <person name="Zhang X."/>
            <person name="Wang S."/>
            <person name="Shao Z."/>
        </authorList>
    </citation>
    <scope>NUCLEOTIDE SEQUENCE [LARGE SCALE GENOMIC DNA]</scope>
    <source>
        <strain evidence="6 7">PTG4-2</strain>
    </source>
</reference>
<dbReference type="Proteomes" id="UP000249590">
    <property type="component" value="Unassembled WGS sequence"/>
</dbReference>
<evidence type="ECO:0000313" key="7">
    <source>
        <dbReference type="Proteomes" id="UP000249590"/>
    </source>
</evidence>
<keyword evidence="3 5" id="KW-1133">Transmembrane helix</keyword>
<evidence type="ECO:0000256" key="1">
    <source>
        <dbReference type="ARBA" id="ARBA00004127"/>
    </source>
</evidence>
<evidence type="ECO:0000256" key="4">
    <source>
        <dbReference type="ARBA" id="ARBA00023136"/>
    </source>
</evidence>
<dbReference type="EMBL" id="QHHQ01000001">
    <property type="protein sequence ID" value="RAI03277.1"/>
    <property type="molecule type" value="Genomic_DNA"/>
</dbReference>
<evidence type="ECO:0000256" key="3">
    <source>
        <dbReference type="ARBA" id="ARBA00022989"/>
    </source>
</evidence>
<dbReference type="GO" id="GO:0032259">
    <property type="term" value="P:methylation"/>
    <property type="evidence" value="ECO:0007669"/>
    <property type="project" value="UniProtKB-KW"/>
</dbReference>
<dbReference type="OrthoDB" id="9811969at2"/>
<evidence type="ECO:0000256" key="2">
    <source>
        <dbReference type="ARBA" id="ARBA00022692"/>
    </source>
</evidence>
<feature type="transmembrane region" description="Helical" evidence="5">
    <location>
        <begin position="100"/>
        <end position="130"/>
    </location>
</feature>
<keyword evidence="6" id="KW-0489">Methyltransferase</keyword>
<feature type="transmembrane region" description="Helical" evidence="5">
    <location>
        <begin position="20"/>
        <end position="37"/>
    </location>
</feature>
<dbReference type="AlphaFoldDB" id="A0A8B2NSS9"/>
<dbReference type="RefSeq" id="WP_111341805.1">
    <property type="nucleotide sequence ID" value="NZ_QHHQ01000001.1"/>
</dbReference>
<dbReference type="InterPro" id="IPR007318">
    <property type="entry name" value="Phopholipid_MeTrfase"/>
</dbReference>
<protein>
    <submittedName>
        <fullName evidence="6">Isoprenylcysteine carboxyl methyltransferase</fullName>
    </submittedName>
</protein>